<dbReference type="PIRSF" id="PIRSF010521">
    <property type="entry name" value="DUF922_bac"/>
    <property type="match status" value="1"/>
</dbReference>
<feature type="signal peptide" evidence="1">
    <location>
        <begin position="1"/>
        <end position="21"/>
    </location>
</feature>
<evidence type="ECO:0000313" key="2">
    <source>
        <dbReference type="EMBL" id="GHC60480.1"/>
    </source>
</evidence>
<keyword evidence="1" id="KW-0732">Signal</keyword>
<dbReference type="AlphaFoldDB" id="A0A8J3DDL9"/>
<keyword evidence="3" id="KW-1185">Reference proteome</keyword>
<dbReference type="RefSeq" id="WP_189486672.1">
    <property type="nucleotide sequence ID" value="NZ_BMZO01000001.1"/>
</dbReference>
<dbReference type="Pfam" id="PF06037">
    <property type="entry name" value="DUF922"/>
    <property type="match status" value="1"/>
</dbReference>
<organism evidence="2 3">
    <name type="scientific">Limoniibacter endophyticus</name>
    <dbReference type="NCBI Taxonomy" id="1565040"/>
    <lineage>
        <taxon>Bacteria</taxon>
        <taxon>Pseudomonadati</taxon>
        <taxon>Pseudomonadota</taxon>
        <taxon>Alphaproteobacteria</taxon>
        <taxon>Hyphomicrobiales</taxon>
        <taxon>Bartonellaceae</taxon>
        <taxon>Limoniibacter</taxon>
    </lineage>
</organism>
<reference evidence="2" key="2">
    <citation type="submission" date="2020-09" db="EMBL/GenBank/DDBJ databases">
        <authorList>
            <person name="Sun Q."/>
            <person name="Kim S."/>
        </authorList>
    </citation>
    <scope>NUCLEOTIDE SEQUENCE</scope>
    <source>
        <strain evidence="2">KCTC 42097</strain>
    </source>
</reference>
<feature type="chain" id="PRO_5035278300" evidence="1">
    <location>
        <begin position="22"/>
        <end position="203"/>
    </location>
</feature>
<gene>
    <name evidence="2" type="ORF">GCM10010136_00530</name>
</gene>
<comment type="caution">
    <text evidence="2">The sequence shown here is derived from an EMBL/GenBank/DDBJ whole genome shotgun (WGS) entry which is preliminary data.</text>
</comment>
<sequence>MRRVTAMAAIGLSLFMMPATAASLTKTYSYFSIKGSTIDEIEKELSAHGPNVAMTGRRHPGATQLEFVTKLDYKEISRGCIISRARVQVKASVILPKWRGTKEANGLTRLIWNTLAADIKRHEESHVVIAKNHAREMEDRLLKSGRHRDCKAARTFAAGIVDRVITKHDQAQADFDRIEAKNFERRLMSLMQYRLERAQSAMK</sequence>
<dbReference type="EMBL" id="BMZO01000001">
    <property type="protein sequence ID" value="GHC60480.1"/>
    <property type="molecule type" value="Genomic_DNA"/>
</dbReference>
<proteinExistence type="predicted"/>
<evidence type="ECO:0000313" key="3">
    <source>
        <dbReference type="Proteomes" id="UP000641137"/>
    </source>
</evidence>
<dbReference type="Proteomes" id="UP000641137">
    <property type="component" value="Unassembled WGS sequence"/>
</dbReference>
<reference evidence="2" key="1">
    <citation type="journal article" date="2014" name="Int. J. Syst. Evol. Microbiol.">
        <title>Complete genome sequence of Corynebacterium casei LMG S-19264T (=DSM 44701T), isolated from a smear-ripened cheese.</title>
        <authorList>
            <consortium name="US DOE Joint Genome Institute (JGI-PGF)"/>
            <person name="Walter F."/>
            <person name="Albersmeier A."/>
            <person name="Kalinowski J."/>
            <person name="Ruckert C."/>
        </authorList>
    </citation>
    <scope>NUCLEOTIDE SEQUENCE</scope>
    <source>
        <strain evidence="2">KCTC 42097</strain>
    </source>
</reference>
<name>A0A8J3DDL9_9HYPH</name>
<accession>A0A8J3DDL9</accession>
<dbReference type="InterPro" id="IPR010321">
    <property type="entry name" value="DUF922"/>
</dbReference>
<protein>
    <submittedName>
        <fullName evidence="2">Peptidase</fullName>
    </submittedName>
</protein>
<evidence type="ECO:0000256" key="1">
    <source>
        <dbReference type="SAM" id="SignalP"/>
    </source>
</evidence>